<reference evidence="3" key="1">
    <citation type="submission" date="2023-05" db="EMBL/GenBank/DDBJ databases">
        <authorList>
            <person name="Zhang X."/>
        </authorList>
    </citation>
    <scope>NUCLEOTIDE SEQUENCE</scope>
    <source>
        <strain evidence="3">YF14B1</strain>
    </source>
</reference>
<dbReference type="AlphaFoldDB" id="A0AAE3QPT2"/>
<dbReference type="InterPro" id="IPR036822">
    <property type="entry name" value="CutC-like_dom_sf"/>
</dbReference>
<comment type="similarity">
    <text evidence="1 2">Belongs to the CutC family.</text>
</comment>
<proteinExistence type="inferred from homology"/>
<dbReference type="Pfam" id="PF03932">
    <property type="entry name" value="CutC"/>
    <property type="match status" value="1"/>
</dbReference>
<dbReference type="PANTHER" id="PTHR12598">
    <property type="entry name" value="COPPER HOMEOSTASIS PROTEIN CUTC"/>
    <property type="match status" value="1"/>
</dbReference>
<keyword evidence="2" id="KW-0963">Cytoplasm</keyword>
<name>A0AAE3QPT2_9BACT</name>
<sequence>MSDQITVEICVNSAISAIEAQKGGANRVELCENLWEGGTTPSAGTIAIARKNLTIQLFVIIRPRGGDFLYSDDEFEVMKYDILTAKQLGADGIVTGILTADGRVDIPRMKELKELAAPLPITFHRAFDMVADPYQALEDCIALGMDRILTSGLEKSAIEGMELIAELVQKAAGRIRIMPGSGINEKNVHKLVQYTGVKEVHFSAMRTVDSQMEYRQANVFMGGVMRPPEFLITVTDPAKVERVRNAAQ</sequence>
<dbReference type="RefSeq" id="WP_313977514.1">
    <property type="nucleotide sequence ID" value="NZ_JASJOS010000004.1"/>
</dbReference>
<dbReference type="HAMAP" id="MF_00795">
    <property type="entry name" value="CutC"/>
    <property type="match status" value="1"/>
</dbReference>
<comment type="subcellular location">
    <subcellularLocation>
        <location evidence="2">Cytoplasm</location>
    </subcellularLocation>
</comment>
<organism evidence="3 4">
    <name type="scientific">Xanthocytophaga flava</name>
    <dbReference type="NCBI Taxonomy" id="3048013"/>
    <lineage>
        <taxon>Bacteria</taxon>
        <taxon>Pseudomonadati</taxon>
        <taxon>Bacteroidota</taxon>
        <taxon>Cytophagia</taxon>
        <taxon>Cytophagales</taxon>
        <taxon>Rhodocytophagaceae</taxon>
        <taxon>Xanthocytophaga</taxon>
    </lineage>
</organism>
<accession>A0AAE3QPT2</accession>
<gene>
    <name evidence="2" type="primary">cutC</name>
    <name evidence="3" type="ORF">QNI16_09180</name>
</gene>
<dbReference type="Gene3D" id="3.20.20.380">
    <property type="entry name" value="Copper homeostasis (CutC) domain"/>
    <property type="match status" value="1"/>
</dbReference>
<evidence type="ECO:0000313" key="3">
    <source>
        <dbReference type="EMBL" id="MDJ1480654.1"/>
    </source>
</evidence>
<dbReference type="EMBL" id="JASJOS010000004">
    <property type="protein sequence ID" value="MDJ1480654.1"/>
    <property type="molecule type" value="Genomic_DNA"/>
</dbReference>
<comment type="caution">
    <text evidence="3">The sequence shown here is derived from an EMBL/GenBank/DDBJ whole genome shotgun (WGS) entry which is preliminary data.</text>
</comment>
<dbReference type="FunFam" id="3.20.20.380:FF:000001">
    <property type="entry name" value="Copper homeostasis protein CutC"/>
    <property type="match status" value="1"/>
</dbReference>
<dbReference type="Proteomes" id="UP001241110">
    <property type="component" value="Unassembled WGS sequence"/>
</dbReference>
<dbReference type="SUPFAM" id="SSF110395">
    <property type="entry name" value="CutC-like"/>
    <property type="match status" value="1"/>
</dbReference>
<evidence type="ECO:0000256" key="2">
    <source>
        <dbReference type="HAMAP-Rule" id="MF_00795"/>
    </source>
</evidence>
<evidence type="ECO:0000313" key="4">
    <source>
        <dbReference type="Proteomes" id="UP001241110"/>
    </source>
</evidence>
<dbReference type="InterPro" id="IPR005627">
    <property type="entry name" value="CutC-like"/>
</dbReference>
<evidence type="ECO:0000256" key="1">
    <source>
        <dbReference type="ARBA" id="ARBA00007768"/>
    </source>
</evidence>
<dbReference type="GO" id="GO:0005507">
    <property type="term" value="F:copper ion binding"/>
    <property type="evidence" value="ECO:0007669"/>
    <property type="project" value="TreeGrafter"/>
</dbReference>
<dbReference type="PANTHER" id="PTHR12598:SF0">
    <property type="entry name" value="COPPER HOMEOSTASIS PROTEIN CUTC HOMOLOG"/>
    <property type="match status" value="1"/>
</dbReference>
<protein>
    <recommendedName>
        <fullName evidence="2">PF03932 family protein CutC</fullName>
    </recommendedName>
</protein>
<comment type="caution">
    <text evidence="2">Once thought to be involved in copper homeostasis, experiments in E.coli have shown this is not the case.</text>
</comment>
<dbReference type="GO" id="GO:0005737">
    <property type="term" value="C:cytoplasm"/>
    <property type="evidence" value="ECO:0007669"/>
    <property type="project" value="UniProtKB-SubCell"/>
</dbReference>